<dbReference type="PANTHER" id="PTHR42966:SF2">
    <property type="entry name" value="PSEUDAMINIC ACID SYNTHASE"/>
    <property type="match status" value="1"/>
</dbReference>
<keyword evidence="2" id="KW-0808">Transferase</keyword>
<dbReference type="SUPFAM" id="SSF51569">
    <property type="entry name" value="Aldolase"/>
    <property type="match status" value="1"/>
</dbReference>
<proteinExistence type="predicted"/>
<comment type="caution">
    <text evidence="2">The sequence shown here is derived from an EMBL/GenBank/DDBJ whole genome shotgun (WGS) entry which is preliminary data.</text>
</comment>
<feature type="domain" description="AFP-like" evidence="1">
    <location>
        <begin position="298"/>
        <end position="353"/>
    </location>
</feature>
<dbReference type="Pfam" id="PF08666">
    <property type="entry name" value="SAF"/>
    <property type="match status" value="1"/>
</dbReference>
<sequence>MNTMQNILLGGHQIGPGHLPFIIAEMSGNHGQSLEKALAIVDAAADAGCQGLKIQTSTPDMLTLDSREPDFIVRGANDDWEGQSLYELYTTNHTPFEWHAPIFARAAERGMVGFSSPFSVEAIDFLESLNCPAYKIASFENNWPDLIRRAARTGKPVIISTGMASLADLERMVRIVREEEGNDQLVLLKCTSTYPALPHNTNLATIPHLQAMFGCHVGLSDHTMGTGVSVAATVLGATVIEKHLTMRRADGGPDSSFSMEPDEMARLVQECRQAQQAIGSVFYGPTAAEQKSLGFRRSIYVVEDLAAGDVLTADNIRVIRPGHGLAPHHLPEVLGHPVRQAIRRGTALTWDVL</sequence>
<accession>A0ABS8ANP6</accession>
<name>A0ABS8ANP6_9BACT</name>
<dbReference type="InterPro" id="IPR051690">
    <property type="entry name" value="PseI-like"/>
</dbReference>
<dbReference type="CDD" id="cd11615">
    <property type="entry name" value="SAF_NeuB_like"/>
    <property type="match status" value="1"/>
</dbReference>
<reference evidence="2" key="1">
    <citation type="submission" date="2021-10" db="EMBL/GenBank/DDBJ databases">
        <authorList>
            <person name="Dean J.D."/>
            <person name="Kim M.K."/>
            <person name="Newey C.N."/>
            <person name="Stoker T.S."/>
            <person name="Thompson D.W."/>
            <person name="Grose J.H."/>
        </authorList>
    </citation>
    <scope>NUCLEOTIDE SEQUENCE</scope>
    <source>
        <strain evidence="2">BT178</strain>
    </source>
</reference>
<dbReference type="Gene3D" id="3.20.20.70">
    <property type="entry name" value="Aldolase class I"/>
    <property type="match status" value="1"/>
</dbReference>
<dbReference type="GO" id="GO:0016740">
    <property type="term" value="F:transferase activity"/>
    <property type="evidence" value="ECO:0007669"/>
    <property type="project" value="UniProtKB-KW"/>
</dbReference>
<dbReference type="InterPro" id="IPR013974">
    <property type="entry name" value="SAF"/>
</dbReference>
<dbReference type="InterPro" id="IPR036732">
    <property type="entry name" value="AFP_Neu5c_C_sf"/>
</dbReference>
<evidence type="ECO:0000259" key="1">
    <source>
        <dbReference type="PROSITE" id="PS50844"/>
    </source>
</evidence>
<dbReference type="EC" id="2.5.1.97" evidence="2"/>
<keyword evidence="3" id="KW-1185">Reference proteome</keyword>
<evidence type="ECO:0000313" key="3">
    <source>
        <dbReference type="Proteomes" id="UP001165296"/>
    </source>
</evidence>
<dbReference type="InterPro" id="IPR020030">
    <property type="entry name" value="Pseudaminic_synth_PseI"/>
</dbReference>
<dbReference type="SUPFAM" id="SSF51269">
    <property type="entry name" value="AFP III-like domain"/>
    <property type="match status" value="1"/>
</dbReference>
<dbReference type="NCBIfam" id="TIGR03586">
    <property type="entry name" value="PseI"/>
    <property type="match status" value="1"/>
</dbReference>
<dbReference type="PROSITE" id="PS50844">
    <property type="entry name" value="AFP_LIKE"/>
    <property type="match status" value="1"/>
</dbReference>
<dbReference type="Pfam" id="PF03102">
    <property type="entry name" value="NeuB"/>
    <property type="match status" value="1"/>
</dbReference>
<dbReference type="SMART" id="SM00858">
    <property type="entry name" value="SAF"/>
    <property type="match status" value="1"/>
</dbReference>
<evidence type="ECO:0000313" key="2">
    <source>
        <dbReference type="EMBL" id="MCB2407729.1"/>
    </source>
</evidence>
<protein>
    <submittedName>
        <fullName evidence="2">Pseudaminic acid synthase</fullName>
        <ecNumber evidence="2">2.5.1.97</ecNumber>
    </submittedName>
</protein>
<dbReference type="Gene3D" id="3.90.1210.10">
    <property type="entry name" value="Antifreeze-like/N-acetylneuraminic acid synthase C-terminal domain"/>
    <property type="match status" value="1"/>
</dbReference>
<gene>
    <name evidence="2" type="primary">pseI</name>
    <name evidence="2" type="ORF">LGH74_07050</name>
</gene>
<dbReference type="PANTHER" id="PTHR42966">
    <property type="entry name" value="N-ACETYLNEURAMINATE SYNTHASE"/>
    <property type="match status" value="1"/>
</dbReference>
<organism evidence="2 3">
    <name type="scientific">Hymenobacter lucidus</name>
    <dbReference type="NCBI Taxonomy" id="2880930"/>
    <lineage>
        <taxon>Bacteria</taxon>
        <taxon>Pseudomonadati</taxon>
        <taxon>Bacteroidota</taxon>
        <taxon>Cytophagia</taxon>
        <taxon>Cytophagales</taxon>
        <taxon>Hymenobacteraceae</taxon>
        <taxon>Hymenobacter</taxon>
    </lineage>
</organism>
<dbReference type="EMBL" id="JAJADR010000002">
    <property type="protein sequence ID" value="MCB2407729.1"/>
    <property type="molecule type" value="Genomic_DNA"/>
</dbReference>
<dbReference type="InterPro" id="IPR013785">
    <property type="entry name" value="Aldolase_TIM"/>
</dbReference>
<dbReference type="InterPro" id="IPR013132">
    <property type="entry name" value="PseI/NeuA/B-like_N"/>
</dbReference>
<dbReference type="Proteomes" id="UP001165296">
    <property type="component" value="Unassembled WGS sequence"/>
</dbReference>
<dbReference type="InterPro" id="IPR006190">
    <property type="entry name" value="SAF_AFP_Neu5Ac"/>
</dbReference>
<dbReference type="InterPro" id="IPR057736">
    <property type="entry name" value="SAF_PseI/NeuA/NeuB"/>
</dbReference>